<organism evidence="2 3">
    <name type="scientific">Brevibacillus fulvus</name>
    <dbReference type="NCBI Taxonomy" id="1125967"/>
    <lineage>
        <taxon>Bacteria</taxon>
        <taxon>Bacillati</taxon>
        <taxon>Bacillota</taxon>
        <taxon>Bacilli</taxon>
        <taxon>Bacillales</taxon>
        <taxon>Paenibacillaceae</taxon>
        <taxon>Brevibacillus</taxon>
    </lineage>
</organism>
<dbReference type="InterPro" id="IPR014914">
    <property type="entry name" value="RES_dom"/>
</dbReference>
<keyword evidence="3" id="KW-1185">Reference proteome</keyword>
<proteinExistence type="predicted"/>
<reference evidence="2" key="1">
    <citation type="submission" date="2021-01" db="EMBL/GenBank/DDBJ databases">
        <title>Genomic Encyclopedia of Type Strains, Phase IV (KMG-IV): sequencing the most valuable type-strain genomes for metagenomic binning, comparative biology and taxonomic classification.</title>
        <authorList>
            <person name="Goeker M."/>
        </authorList>
    </citation>
    <scope>NUCLEOTIDE SEQUENCE</scope>
    <source>
        <strain evidence="2">DSM 25523</strain>
    </source>
</reference>
<dbReference type="AlphaFoldDB" id="A0A938Y037"/>
<evidence type="ECO:0000259" key="1">
    <source>
        <dbReference type="SMART" id="SM00953"/>
    </source>
</evidence>
<protein>
    <recommendedName>
        <fullName evidence="1">RES domain-containing protein</fullName>
    </recommendedName>
</protein>
<feature type="domain" description="RES" evidence="1">
    <location>
        <begin position="168"/>
        <end position="316"/>
    </location>
</feature>
<accession>A0A938Y037</accession>
<evidence type="ECO:0000313" key="2">
    <source>
        <dbReference type="EMBL" id="MBM7590855.1"/>
    </source>
</evidence>
<dbReference type="EMBL" id="JAFBEB010000008">
    <property type="protein sequence ID" value="MBM7590855.1"/>
    <property type="molecule type" value="Genomic_DNA"/>
</dbReference>
<name>A0A938Y037_9BACL</name>
<sequence length="336" mass="38481">MDYYDFLPDLNKTAERHRVRTQAKVKYCPTCQPYDGGSYVWILGEKTTLEEIYENLNVPERYRDAISEHITCPNCGCSGFDRYDTIGTEDRYVIQTKHHLKTAIKKYGNQITELQEHLQLYPSLALTKTLGKKLHKEILSKKVPSTKIYGEWYRARSVKDNRVFDSSDLDAPGTGIAGDGRYHHTGQSVLYLAKSEETAVNEVVLEENKSQLIWTQKFKVKEIENLLDLRSDFDYIGPSSTSAVLAAILSSGLLEQKVPDRKSTWKPQYFITKFIADCARLAGYSGICYNSTRAYGANVVLFEWDNNSLEKIGKPSIFIYEPAELREKNDDFDFPF</sequence>
<dbReference type="Proteomes" id="UP000717624">
    <property type="component" value="Unassembled WGS sequence"/>
</dbReference>
<dbReference type="RefSeq" id="WP_204518607.1">
    <property type="nucleotide sequence ID" value="NZ_BAABIN010000005.1"/>
</dbReference>
<dbReference type="SMART" id="SM00953">
    <property type="entry name" value="RES"/>
    <property type="match status" value="1"/>
</dbReference>
<evidence type="ECO:0000313" key="3">
    <source>
        <dbReference type="Proteomes" id="UP000717624"/>
    </source>
</evidence>
<dbReference type="Pfam" id="PF08808">
    <property type="entry name" value="RES"/>
    <property type="match status" value="1"/>
</dbReference>
<gene>
    <name evidence="2" type="ORF">JOD01_002467</name>
</gene>
<comment type="caution">
    <text evidence="2">The sequence shown here is derived from an EMBL/GenBank/DDBJ whole genome shotgun (WGS) entry which is preliminary data.</text>
</comment>